<reference evidence="2 3" key="1">
    <citation type="journal article" date="2017" name="BMC Genomics">
        <title>Comparative genomic and phylogenomic analyses of the Bifidobacteriaceae family.</title>
        <authorList>
            <person name="Lugli G.A."/>
            <person name="Milani C."/>
            <person name="Turroni F."/>
            <person name="Duranti S."/>
            <person name="Mancabelli L."/>
            <person name="Mangifesta M."/>
            <person name="Ferrario C."/>
            <person name="Modesto M."/>
            <person name="Mattarelli P."/>
            <person name="Jiri K."/>
            <person name="van Sinderen D."/>
            <person name="Ventura M."/>
        </authorList>
    </citation>
    <scope>NUCLEOTIDE SEQUENCE [LARGE SCALE GENOMIC DNA]</scope>
    <source>
        <strain evidence="2 3">LMG 21773</strain>
    </source>
</reference>
<dbReference type="AlphaFoldDB" id="A0A261F9Z2"/>
<comment type="caution">
    <text evidence="2">The sequence shown here is derived from an EMBL/GenBank/DDBJ whole genome shotgun (WGS) entry which is preliminary data.</text>
</comment>
<accession>A0A261F9Z2</accession>
<dbReference type="Gene3D" id="1.10.287.1490">
    <property type="match status" value="1"/>
</dbReference>
<gene>
    <name evidence="2" type="ORF">AEAE_0467</name>
</gene>
<protein>
    <submittedName>
        <fullName evidence="2">Uncharacterized protein</fullName>
    </submittedName>
</protein>
<dbReference type="EMBL" id="MWWU01000002">
    <property type="protein sequence ID" value="OZG55979.1"/>
    <property type="molecule type" value="Genomic_DNA"/>
</dbReference>
<evidence type="ECO:0000256" key="1">
    <source>
        <dbReference type="SAM" id="Coils"/>
    </source>
</evidence>
<keyword evidence="1" id="KW-0175">Coiled coil</keyword>
<evidence type="ECO:0000313" key="3">
    <source>
        <dbReference type="Proteomes" id="UP000228976"/>
    </source>
</evidence>
<sequence length="245" mass="27395">MQATARIQQLLFDLQVTDTKIRHIRNEAEELEETRKLKMLIEQRKVLAMQQAQLSSRAQKAQLALDDIAQQESKLAEHLDQLTTSQQATSDSAKLATIAQKRVAAQARLKELDGEKASAQDVKAQCEHSITILGKNDERLRDSGMALKRRREAVLHHLGEKITIQKERRGIAVHALPPELVETYMRFNKAKAESEEGGPVVVRFTHGELESQKVSLSAQELSEVQAAHPYDVVALEGAHVLVCVM</sequence>
<name>A0A261F9Z2_9BIFI</name>
<keyword evidence="3" id="KW-1185">Reference proteome</keyword>
<feature type="coiled-coil region" evidence="1">
    <location>
        <begin position="14"/>
        <end position="81"/>
    </location>
</feature>
<dbReference type="RefSeq" id="WP_094689560.1">
    <property type="nucleotide sequence ID" value="NZ_JACBYZ010000001.1"/>
</dbReference>
<proteinExistence type="predicted"/>
<evidence type="ECO:0000313" key="2">
    <source>
        <dbReference type="EMBL" id="OZG55979.1"/>
    </source>
</evidence>
<organism evidence="2 3">
    <name type="scientific">Aeriscardovia aeriphila</name>
    <dbReference type="NCBI Taxonomy" id="218139"/>
    <lineage>
        <taxon>Bacteria</taxon>
        <taxon>Bacillati</taxon>
        <taxon>Actinomycetota</taxon>
        <taxon>Actinomycetes</taxon>
        <taxon>Bifidobacteriales</taxon>
        <taxon>Bifidobacteriaceae</taxon>
        <taxon>Aeriscardovia</taxon>
    </lineage>
</organism>
<dbReference type="Proteomes" id="UP000228976">
    <property type="component" value="Unassembled WGS sequence"/>
</dbReference>